<dbReference type="InterPro" id="IPR028260">
    <property type="entry name" value="FAM177"/>
</dbReference>
<feature type="compositionally biased region" description="Basic and acidic residues" evidence="1">
    <location>
        <begin position="96"/>
        <end position="106"/>
    </location>
</feature>
<evidence type="ECO:0000313" key="2">
    <source>
        <dbReference type="EMBL" id="KXS11025.1"/>
    </source>
</evidence>
<organism evidence="2 3">
    <name type="scientific">Gonapodya prolifera (strain JEL478)</name>
    <name type="common">Monoblepharis prolifera</name>
    <dbReference type="NCBI Taxonomy" id="1344416"/>
    <lineage>
        <taxon>Eukaryota</taxon>
        <taxon>Fungi</taxon>
        <taxon>Fungi incertae sedis</taxon>
        <taxon>Chytridiomycota</taxon>
        <taxon>Chytridiomycota incertae sedis</taxon>
        <taxon>Monoblepharidomycetes</taxon>
        <taxon>Monoblepharidales</taxon>
        <taxon>Gonapodyaceae</taxon>
        <taxon>Gonapodya</taxon>
    </lineage>
</organism>
<name>A0A139A3G9_GONPJ</name>
<dbReference type="PANTHER" id="PTHR31206:SF1">
    <property type="entry name" value="LP10445P"/>
    <property type="match status" value="1"/>
</dbReference>
<dbReference type="EMBL" id="KQ965810">
    <property type="protein sequence ID" value="KXS11025.1"/>
    <property type="molecule type" value="Genomic_DNA"/>
</dbReference>
<dbReference type="AlphaFoldDB" id="A0A139A3G9"/>
<reference evidence="2 3" key="1">
    <citation type="journal article" date="2015" name="Genome Biol. Evol.">
        <title>Phylogenomic analyses indicate that early fungi evolved digesting cell walls of algal ancestors of land plants.</title>
        <authorList>
            <person name="Chang Y."/>
            <person name="Wang S."/>
            <person name="Sekimoto S."/>
            <person name="Aerts A.L."/>
            <person name="Choi C."/>
            <person name="Clum A."/>
            <person name="LaButti K.M."/>
            <person name="Lindquist E.A."/>
            <person name="Yee Ngan C."/>
            <person name="Ohm R.A."/>
            <person name="Salamov A.A."/>
            <person name="Grigoriev I.V."/>
            <person name="Spatafora J.W."/>
            <person name="Berbee M.L."/>
        </authorList>
    </citation>
    <scope>NUCLEOTIDE SEQUENCE [LARGE SCALE GENOMIC DNA]</scope>
    <source>
        <strain evidence="2 3">JEL478</strain>
    </source>
</reference>
<evidence type="ECO:0000256" key="1">
    <source>
        <dbReference type="SAM" id="MobiDB-lite"/>
    </source>
</evidence>
<protein>
    <submittedName>
        <fullName evidence="2">Uncharacterized protein</fullName>
    </submittedName>
</protein>
<dbReference type="OrthoDB" id="2162307at2759"/>
<evidence type="ECO:0000313" key="3">
    <source>
        <dbReference type="Proteomes" id="UP000070544"/>
    </source>
</evidence>
<keyword evidence="3" id="KW-1185">Reference proteome</keyword>
<dbReference type="Pfam" id="PF14774">
    <property type="entry name" value="FAM177"/>
    <property type="match status" value="1"/>
</dbReference>
<feature type="region of interest" description="Disordered" evidence="1">
    <location>
        <begin position="96"/>
        <end position="130"/>
    </location>
</feature>
<sequence length="130" mass="14798">MSTRQPVALEQPRYHTDVIMQESEDAQIMLQSPSASDANLASTPCPKSNSVWGWIINVPTAILAGIDYVGEKIAWVLGISQPMYREYIDEYEENRDQIEEEKRHDQNMVNARELQDVITSSQAPDQRGYV</sequence>
<dbReference type="Proteomes" id="UP000070544">
    <property type="component" value="Unassembled WGS sequence"/>
</dbReference>
<gene>
    <name evidence="2" type="ORF">M427DRAFT_61239</name>
</gene>
<proteinExistence type="predicted"/>
<dbReference type="PANTHER" id="PTHR31206">
    <property type="entry name" value="LP10445P"/>
    <property type="match status" value="1"/>
</dbReference>
<accession>A0A139A3G9</accession>